<dbReference type="PANTHER" id="PTHR17920">
    <property type="entry name" value="TRANSMEMBRANE AND COILED-COIL DOMAIN-CONTAINING PROTEIN 4 TMCO4"/>
    <property type="match status" value="1"/>
</dbReference>
<evidence type="ECO:0000313" key="7">
    <source>
        <dbReference type="EMBL" id="KAF9454668.1"/>
    </source>
</evidence>
<evidence type="ECO:0000256" key="3">
    <source>
        <dbReference type="ARBA" id="ARBA00022692"/>
    </source>
</evidence>
<evidence type="ECO:0000256" key="4">
    <source>
        <dbReference type="ARBA" id="ARBA00022989"/>
    </source>
</evidence>
<dbReference type="Proteomes" id="UP000807342">
    <property type="component" value="Unassembled WGS sequence"/>
</dbReference>
<gene>
    <name evidence="7" type="ORF">P691DRAFT_717288</name>
</gene>
<organism evidence="7 8">
    <name type="scientific">Macrolepiota fuliginosa MF-IS2</name>
    <dbReference type="NCBI Taxonomy" id="1400762"/>
    <lineage>
        <taxon>Eukaryota</taxon>
        <taxon>Fungi</taxon>
        <taxon>Dikarya</taxon>
        <taxon>Basidiomycota</taxon>
        <taxon>Agaricomycotina</taxon>
        <taxon>Agaricomycetes</taxon>
        <taxon>Agaricomycetidae</taxon>
        <taxon>Agaricales</taxon>
        <taxon>Agaricineae</taxon>
        <taxon>Agaricaceae</taxon>
        <taxon>Macrolepiota</taxon>
    </lineage>
</organism>
<comment type="subcellular location">
    <subcellularLocation>
        <location evidence="1">Membrane</location>
        <topology evidence="1">Multi-pass membrane protein</topology>
    </subcellularLocation>
</comment>
<evidence type="ECO:0000256" key="1">
    <source>
        <dbReference type="ARBA" id="ARBA00004141"/>
    </source>
</evidence>
<dbReference type="SUPFAM" id="SSF53474">
    <property type="entry name" value="alpha/beta-Hydrolases"/>
    <property type="match status" value="1"/>
</dbReference>
<keyword evidence="4 6" id="KW-1133">Transmembrane helix</keyword>
<accession>A0A9P5XNJ6</accession>
<keyword evidence="5 6" id="KW-0472">Membrane</keyword>
<dbReference type="AlphaFoldDB" id="A0A9P5XNJ6"/>
<dbReference type="OrthoDB" id="277931at2759"/>
<evidence type="ECO:0000256" key="6">
    <source>
        <dbReference type="SAM" id="Phobius"/>
    </source>
</evidence>
<comment type="similarity">
    <text evidence="2">Belongs to the TMCO4 family.</text>
</comment>
<name>A0A9P5XNJ6_9AGAR</name>
<feature type="transmembrane region" description="Helical" evidence="6">
    <location>
        <begin position="185"/>
        <end position="210"/>
    </location>
</feature>
<feature type="transmembrane region" description="Helical" evidence="6">
    <location>
        <begin position="230"/>
        <end position="254"/>
    </location>
</feature>
<keyword evidence="8" id="KW-1185">Reference proteome</keyword>
<dbReference type="GO" id="GO:0016020">
    <property type="term" value="C:membrane"/>
    <property type="evidence" value="ECO:0007669"/>
    <property type="project" value="UniProtKB-SubCell"/>
</dbReference>
<dbReference type="Pfam" id="PF05277">
    <property type="entry name" value="DUF726"/>
    <property type="match status" value="1"/>
</dbReference>
<reference evidence="7" key="1">
    <citation type="submission" date="2020-11" db="EMBL/GenBank/DDBJ databases">
        <authorList>
            <consortium name="DOE Joint Genome Institute"/>
            <person name="Ahrendt S."/>
            <person name="Riley R."/>
            <person name="Andreopoulos W."/>
            <person name="Labutti K."/>
            <person name="Pangilinan J."/>
            <person name="Ruiz-Duenas F.J."/>
            <person name="Barrasa J.M."/>
            <person name="Sanchez-Garcia M."/>
            <person name="Camarero S."/>
            <person name="Miyauchi S."/>
            <person name="Serrano A."/>
            <person name="Linde D."/>
            <person name="Babiker R."/>
            <person name="Drula E."/>
            <person name="Ayuso-Fernandez I."/>
            <person name="Pacheco R."/>
            <person name="Padilla G."/>
            <person name="Ferreira P."/>
            <person name="Barriuso J."/>
            <person name="Kellner H."/>
            <person name="Castanera R."/>
            <person name="Alfaro M."/>
            <person name="Ramirez L."/>
            <person name="Pisabarro A.G."/>
            <person name="Kuo A."/>
            <person name="Tritt A."/>
            <person name="Lipzen A."/>
            <person name="He G."/>
            <person name="Yan M."/>
            <person name="Ng V."/>
            <person name="Cullen D."/>
            <person name="Martin F."/>
            <person name="Rosso M.-N."/>
            <person name="Henrissat B."/>
            <person name="Hibbett D."/>
            <person name="Martinez A.T."/>
            <person name="Grigoriev I.V."/>
        </authorList>
    </citation>
    <scope>NUCLEOTIDE SEQUENCE</scope>
    <source>
        <strain evidence="7">MF-IS2</strain>
    </source>
</reference>
<evidence type="ECO:0000256" key="5">
    <source>
        <dbReference type="ARBA" id="ARBA00023136"/>
    </source>
</evidence>
<dbReference type="EMBL" id="MU151053">
    <property type="protein sequence ID" value="KAF9454668.1"/>
    <property type="molecule type" value="Genomic_DNA"/>
</dbReference>
<dbReference type="InterPro" id="IPR007941">
    <property type="entry name" value="DUF726"/>
</dbReference>
<dbReference type="PANTHER" id="PTHR17920:SF22">
    <property type="entry name" value="DUF726 DOMAIN PROTEIN (AFU_ORTHOLOGUE AFUA_2G12860)"/>
    <property type="match status" value="1"/>
</dbReference>
<proteinExistence type="inferred from homology"/>
<dbReference type="InterPro" id="IPR029058">
    <property type="entry name" value="AB_hydrolase_fold"/>
</dbReference>
<evidence type="ECO:0000256" key="2">
    <source>
        <dbReference type="ARBA" id="ARBA00009824"/>
    </source>
</evidence>
<protein>
    <submittedName>
        <fullName evidence="7">DUF726-domain-containing protein</fullName>
    </submittedName>
</protein>
<comment type="caution">
    <text evidence="7">The sequence shown here is derived from an EMBL/GenBank/DDBJ whole genome shotgun (WGS) entry which is preliminary data.</text>
</comment>
<keyword evidence="3 6" id="KW-0812">Transmembrane</keyword>
<sequence length="548" mass="59592">MTDLEKITPPKELSADEKRTVFEHFLRQLARFRNTHEIYALTECDLSKLAIDVKEKERDQILKALNQWAQDLVKNAWAACGQSGDENPEMCPVINQYTDTSSVGLRPMPPEEAVNKIFTTILFLHITTAKQYSAYARLFLNHFQPSVDVDEQTIVRTLKNPERVISEAQAHAEQARMSHANEGRIMRMVGVGVGAVAGGILIGVTGGLAAPVVGAGVTSVLTWFGVGGTAVGLLASGLAGSSLVCGALFGAYGANSTGKMIERHTREVRDLAVLPVKLNQGEESLGVRLCVSGWLTDESDVRAPWTSFEGDDTFALQWEIDALRELSDALYTLIKSHAMKYAKVAIIRQTVFAGLMSAMSPVVLLKVGQIIDNPWMNARALAIKTGAVLGDLLARRAFGNRPITLVGYSLGSLAIFEALRYLGNLPVSESFGLVQDVFLFGTPASAEPQIWAKVRRVVAGRVVNGYASDDYVLAVLSRASDVNWRVAGLGPVGVQGVENMHCKEVTGHTMWREMVGKYLEECNAPGIVKGGDREVDRGSAAQDETKRY</sequence>
<evidence type="ECO:0000313" key="8">
    <source>
        <dbReference type="Proteomes" id="UP000807342"/>
    </source>
</evidence>